<keyword evidence="1" id="KW-0812">Transmembrane</keyword>
<feature type="transmembrane region" description="Helical" evidence="1">
    <location>
        <begin position="50"/>
        <end position="68"/>
    </location>
</feature>
<dbReference type="EMBL" id="CVTD020000010">
    <property type="protein sequence ID" value="CRZ34027.1"/>
    <property type="molecule type" value="Genomic_DNA"/>
</dbReference>
<proteinExistence type="predicted"/>
<sequence length="243" mass="27799">MKYKLKKELKTVFDAPAPARKEEFINLLEYPKANRLDFFISQIGYIRKRVWILSLLLFIGTLIGLYFSGASYSFVWVVSSVLPFVSLVTISEIARSITYNMDELEMSCKYNLLEVSLIRIGILGVVNLAVFIGILLLLSGKTDLGFIRLGIYLSTPYLLNCYGSLFVINRSKSRDTVYICGSVTALVSILNSLISIRIYDIYLERNRMFWAIAFIMFAVLSLKEIVKFIKRMEDLKWNSSLTA</sequence>
<feature type="transmembrane region" description="Helical" evidence="1">
    <location>
        <begin position="115"/>
        <end position="137"/>
    </location>
</feature>
<organism evidence="2 3">
    <name type="scientific">Herbinix hemicellulosilytica</name>
    <dbReference type="NCBI Taxonomy" id="1564487"/>
    <lineage>
        <taxon>Bacteria</taxon>
        <taxon>Bacillati</taxon>
        <taxon>Bacillota</taxon>
        <taxon>Clostridia</taxon>
        <taxon>Lachnospirales</taxon>
        <taxon>Lachnospiraceae</taxon>
        <taxon>Herbinix</taxon>
    </lineage>
</organism>
<reference evidence="2 3" key="1">
    <citation type="submission" date="2015-06" db="EMBL/GenBank/DDBJ databases">
        <authorList>
            <person name="Wibberg Daniel"/>
        </authorList>
    </citation>
    <scope>NUCLEOTIDE SEQUENCE [LARGE SCALE GENOMIC DNA]</scope>
    <source>
        <strain evidence="2 3">T3/55T</strain>
    </source>
</reference>
<feature type="transmembrane region" description="Helical" evidence="1">
    <location>
        <begin position="149"/>
        <end position="169"/>
    </location>
</feature>
<gene>
    <name evidence="2" type="ORF">HHT355_0824</name>
</gene>
<evidence type="ECO:0000313" key="2">
    <source>
        <dbReference type="EMBL" id="CRZ34027.1"/>
    </source>
</evidence>
<feature type="transmembrane region" description="Helical" evidence="1">
    <location>
        <begin position="176"/>
        <end position="196"/>
    </location>
</feature>
<keyword evidence="3" id="KW-1185">Reference proteome</keyword>
<accession>A0A0H5SEZ4</accession>
<dbReference type="RefSeq" id="WP_103202148.1">
    <property type="nucleotide sequence ID" value="NZ_CVTD020000010.1"/>
</dbReference>
<dbReference type="AlphaFoldDB" id="A0A0H5SEZ4"/>
<evidence type="ECO:0000256" key="1">
    <source>
        <dbReference type="SAM" id="Phobius"/>
    </source>
</evidence>
<evidence type="ECO:0000313" key="3">
    <source>
        <dbReference type="Proteomes" id="UP000236497"/>
    </source>
</evidence>
<dbReference type="Proteomes" id="UP000236497">
    <property type="component" value="Unassembled WGS sequence"/>
</dbReference>
<dbReference type="OrthoDB" id="9793294at2"/>
<feature type="transmembrane region" description="Helical" evidence="1">
    <location>
        <begin position="74"/>
        <end position="94"/>
    </location>
</feature>
<protein>
    <submittedName>
        <fullName evidence="2">Uncharacterized protein</fullName>
    </submittedName>
</protein>
<feature type="transmembrane region" description="Helical" evidence="1">
    <location>
        <begin position="208"/>
        <end position="226"/>
    </location>
</feature>
<name>A0A0H5SEZ4_HERHM</name>
<keyword evidence="1" id="KW-1133">Transmembrane helix</keyword>
<keyword evidence="1" id="KW-0472">Membrane</keyword>